<dbReference type="PANTHER" id="PTHR13887:SF41">
    <property type="entry name" value="THIOREDOXIN SUPERFAMILY PROTEIN"/>
    <property type="match status" value="1"/>
</dbReference>
<dbReference type="AlphaFoldDB" id="A0A086AGL1"/>
<evidence type="ECO:0000313" key="3">
    <source>
        <dbReference type="EMBL" id="OXA92326.1"/>
    </source>
</evidence>
<dbReference type="eggNOG" id="COG2761">
    <property type="taxonomic scope" value="Bacteria"/>
</dbReference>
<dbReference type="SUPFAM" id="SSF52833">
    <property type="entry name" value="Thioredoxin-like"/>
    <property type="match status" value="1"/>
</dbReference>
<comment type="caution">
    <text evidence="2">The sequence shown here is derived from an EMBL/GenBank/DDBJ whole genome shotgun (WGS) entry which is preliminary data.</text>
</comment>
<evidence type="ECO:0000259" key="1">
    <source>
        <dbReference type="Pfam" id="PF01323"/>
    </source>
</evidence>
<dbReference type="EMBL" id="JPRM01000018">
    <property type="protein sequence ID" value="KFF15825.1"/>
    <property type="molecule type" value="Genomic_DNA"/>
</dbReference>
<evidence type="ECO:0000313" key="5">
    <source>
        <dbReference type="Proteomes" id="UP000198424"/>
    </source>
</evidence>
<dbReference type="InterPro" id="IPR036249">
    <property type="entry name" value="Thioredoxin-like_sf"/>
</dbReference>
<protein>
    <submittedName>
        <fullName evidence="2">DSBA oxidoreductase</fullName>
    </submittedName>
    <submittedName>
        <fullName evidence="3">Disulfide bond formation protein DsbA</fullName>
    </submittedName>
</protein>
<evidence type="ECO:0000313" key="2">
    <source>
        <dbReference type="EMBL" id="KFF15825.1"/>
    </source>
</evidence>
<dbReference type="CDD" id="cd03024">
    <property type="entry name" value="DsbA_FrnE"/>
    <property type="match status" value="1"/>
</dbReference>
<dbReference type="RefSeq" id="WP_051885743.1">
    <property type="nucleotide sequence ID" value="NZ_JBEWQG010000014.1"/>
</dbReference>
<sequence length="245" mass="27882">MEIIGTPKMKVEVWSDIMCPFCYIGKRNYETALDKFADNKDIEIVWKSFQLDPNIPEQFDKKENVYEYLANRKGISYEDSVRMHQGVVQTAKNAGLEYNFDNAVVANSFNAHRMIQLAKTKGLGDQAEERLFYAYFTEGKNFGDPKVLEELGKDIDLTPEDVKQSLTDNQYADKVKGDIQEAQEIGINGVPFFVFNRKYAINGAQAPETFLQTLEKSFAEWRKDNPATKLDIIDGQSCTPDGNCI</sequence>
<dbReference type="GO" id="GO:0016491">
    <property type="term" value="F:oxidoreductase activity"/>
    <property type="evidence" value="ECO:0007669"/>
    <property type="project" value="InterPro"/>
</dbReference>
<dbReference type="Proteomes" id="UP000028712">
    <property type="component" value="Unassembled WGS sequence"/>
</dbReference>
<dbReference type="PANTHER" id="PTHR13887">
    <property type="entry name" value="GLUTATHIONE S-TRANSFERASE KAPPA"/>
    <property type="match status" value="1"/>
</dbReference>
<dbReference type="Pfam" id="PF01323">
    <property type="entry name" value="DSBA"/>
    <property type="match status" value="1"/>
</dbReference>
<reference evidence="2 4" key="1">
    <citation type="submission" date="2014-07" db="EMBL/GenBank/DDBJ databases">
        <title>Genome of Flavobacterium hydatis DSM 2063.</title>
        <authorList>
            <person name="Pipes S.E."/>
            <person name="Stropko S.J."/>
            <person name="Newman J.D."/>
        </authorList>
    </citation>
    <scope>NUCLEOTIDE SEQUENCE [LARGE SCALE GENOMIC DNA]</scope>
    <source>
        <strain evidence="2 4">DSM 2063</strain>
    </source>
</reference>
<accession>A0A086AGL1</accession>
<dbReference type="EMBL" id="MUGY01000023">
    <property type="protein sequence ID" value="OXA92326.1"/>
    <property type="molecule type" value="Genomic_DNA"/>
</dbReference>
<evidence type="ECO:0000313" key="4">
    <source>
        <dbReference type="Proteomes" id="UP000028712"/>
    </source>
</evidence>
<dbReference type="InterPro" id="IPR001853">
    <property type="entry name" value="DSBA-like_thioredoxin_dom"/>
</dbReference>
<reference evidence="3 5" key="2">
    <citation type="submission" date="2016-11" db="EMBL/GenBank/DDBJ databases">
        <title>Whole genomes of Flavobacteriaceae.</title>
        <authorList>
            <person name="Stine C."/>
            <person name="Li C."/>
            <person name="Tadesse D."/>
        </authorList>
    </citation>
    <scope>NUCLEOTIDE SEQUENCE [LARGE SCALE GENOMIC DNA]</scope>
    <source>
        <strain evidence="3 5">ATCC 29551</strain>
    </source>
</reference>
<dbReference type="Gene3D" id="3.40.30.10">
    <property type="entry name" value="Glutaredoxin"/>
    <property type="match status" value="1"/>
</dbReference>
<dbReference type="Proteomes" id="UP000198424">
    <property type="component" value="Unassembled WGS sequence"/>
</dbReference>
<name>A0A086AGL1_FLAHY</name>
<keyword evidence="5" id="KW-1185">Reference proteome</keyword>
<proteinExistence type="predicted"/>
<organism evidence="2 4">
    <name type="scientific">Flavobacterium hydatis</name>
    <name type="common">Cytophaga aquatilis</name>
    <dbReference type="NCBI Taxonomy" id="991"/>
    <lineage>
        <taxon>Bacteria</taxon>
        <taxon>Pseudomonadati</taxon>
        <taxon>Bacteroidota</taxon>
        <taxon>Flavobacteriia</taxon>
        <taxon>Flavobacteriales</taxon>
        <taxon>Flavobacteriaceae</taxon>
        <taxon>Flavobacterium</taxon>
    </lineage>
</organism>
<feature type="domain" description="DSBA-like thioredoxin" evidence="1">
    <location>
        <begin position="11"/>
        <end position="214"/>
    </location>
</feature>
<dbReference type="STRING" id="991.IW20_13075"/>
<gene>
    <name evidence="3" type="ORF">B0A62_15725</name>
    <name evidence="2" type="ORF">IW20_13075</name>
</gene>